<dbReference type="EMBL" id="BIFR01000001">
    <property type="protein sequence ID" value="GCE12855.1"/>
    <property type="molecule type" value="Genomic_DNA"/>
</dbReference>
<dbReference type="AlphaFoldDB" id="A0A402A1A8"/>
<protein>
    <recommendedName>
        <fullName evidence="3">beta-mannosidase</fullName>
        <ecNumber evidence="3">3.2.1.25</ecNumber>
    </recommendedName>
</protein>
<gene>
    <name evidence="10" type="ORF">KTT_27140</name>
</gene>
<evidence type="ECO:0000256" key="6">
    <source>
        <dbReference type="ARBA" id="ARBA00023295"/>
    </source>
</evidence>
<dbReference type="PANTHER" id="PTHR43730">
    <property type="entry name" value="BETA-MANNOSIDASE"/>
    <property type="match status" value="1"/>
</dbReference>
<proteinExistence type="predicted"/>
<dbReference type="RefSeq" id="WP_126580437.1">
    <property type="nucleotide sequence ID" value="NZ_BIFR01000001.1"/>
</dbReference>
<reference evidence="11" key="1">
    <citation type="submission" date="2018-12" db="EMBL/GenBank/DDBJ databases">
        <title>Tengunoibacter tsumagoiensis gen. nov., sp. nov., Dictyobacter kobayashii sp. nov., D. alpinus sp. nov., and D. joshuensis sp. nov. and description of Dictyobacteraceae fam. nov. within the order Ktedonobacterales isolated from Tengu-no-mugimeshi.</title>
        <authorList>
            <person name="Wang C.M."/>
            <person name="Zheng Y."/>
            <person name="Sakai Y."/>
            <person name="Toyoda A."/>
            <person name="Minakuchi Y."/>
            <person name="Abe K."/>
            <person name="Yokota A."/>
            <person name="Yabe S."/>
        </authorList>
    </citation>
    <scope>NUCLEOTIDE SEQUENCE [LARGE SCALE GENOMIC DNA]</scope>
    <source>
        <strain evidence="11">Uno3</strain>
    </source>
</reference>
<evidence type="ECO:0000256" key="1">
    <source>
        <dbReference type="ARBA" id="ARBA00000829"/>
    </source>
</evidence>
<organism evidence="10 11">
    <name type="scientific">Tengunoibacter tsumagoiensis</name>
    <dbReference type="NCBI Taxonomy" id="2014871"/>
    <lineage>
        <taxon>Bacteria</taxon>
        <taxon>Bacillati</taxon>
        <taxon>Chloroflexota</taxon>
        <taxon>Ktedonobacteria</taxon>
        <taxon>Ktedonobacterales</taxon>
        <taxon>Dictyobacteraceae</taxon>
        <taxon>Tengunoibacter</taxon>
    </lineage>
</organism>
<feature type="domain" description="Beta-mannosidase Ig-fold" evidence="7">
    <location>
        <begin position="764"/>
        <end position="818"/>
    </location>
</feature>
<comment type="catalytic activity">
    <reaction evidence="1">
        <text>Hydrolysis of terminal, non-reducing beta-D-mannose residues in beta-D-mannosides.</text>
        <dbReference type="EC" id="3.2.1.25"/>
    </reaction>
</comment>
<name>A0A402A1A8_9CHLR</name>
<comment type="caution">
    <text evidence="10">The sequence shown here is derived from an EMBL/GenBank/DDBJ whole genome shotgun (WGS) entry which is preliminary data.</text>
</comment>
<evidence type="ECO:0000256" key="4">
    <source>
        <dbReference type="ARBA" id="ARBA00022801"/>
    </source>
</evidence>
<dbReference type="InterPro" id="IPR008979">
    <property type="entry name" value="Galactose-bd-like_sf"/>
</dbReference>
<dbReference type="InterPro" id="IPR050887">
    <property type="entry name" value="Beta-mannosidase_GH2"/>
</dbReference>
<keyword evidence="5" id="KW-0325">Glycoprotein</keyword>
<keyword evidence="6" id="KW-0326">Glycosidase</keyword>
<comment type="pathway">
    <text evidence="2">Glycan metabolism; N-glycan degradation.</text>
</comment>
<dbReference type="Proteomes" id="UP000287352">
    <property type="component" value="Unassembled WGS sequence"/>
</dbReference>
<dbReference type="Pfam" id="PF22666">
    <property type="entry name" value="Glyco_hydro_2_N2"/>
    <property type="match status" value="1"/>
</dbReference>
<dbReference type="Pfam" id="PF17786">
    <property type="entry name" value="Mannosidase_ig"/>
    <property type="match status" value="1"/>
</dbReference>
<dbReference type="SUPFAM" id="SSF49785">
    <property type="entry name" value="Galactose-binding domain-like"/>
    <property type="match status" value="1"/>
</dbReference>
<evidence type="ECO:0000259" key="9">
    <source>
        <dbReference type="Pfam" id="PF22666"/>
    </source>
</evidence>
<evidence type="ECO:0000256" key="2">
    <source>
        <dbReference type="ARBA" id="ARBA00004740"/>
    </source>
</evidence>
<dbReference type="InterPro" id="IPR036156">
    <property type="entry name" value="Beta-gal/glucu_dom_sf"/>
</dbReference>
<evidence type="ECO:0000259" key="7">
    <source>
        <dbReference type="Pfam" id="PF17753"/>
    </source>
</evidence>
<keyword evidence="4" id="KW-0378">Hydrolase</keyword>
<dbReference type="InterPro" id="IPR041625">
    <property type="entry name" value="Beta-mannosidase_Ig"/>
</dbReference>
<evidence type="ECO:0000313" key="11">
    <source>
        <dbReference type="Proteomes" id="UP000287352"/>
    </source>
</evidence>
<dbReference type="Gene3D" id="2.60.120.260">
    <property type="entry name" value="Galactose-binding domain-like"/>
    <property type="match status" value="1"/>
</dbReference>
<dbReference type="Pfam" id="PF17753">
    <property type="entry name" value="Ig_mannosidase"/>
    <property type="match status" value="1"/>
</dbReference>
<dbReference type="SUPFAM" id="SSF51445">
    <property type="entry name" value="(Trans)glycosidases"/>
    <property type="match status" value="1"/>
</dbReference>
<dbReference type="OrthoDB" id="9801077at2"/>
<dbReference type="InterPro" id="IPR013783">
    <property type="entry name" value="Ig-like_fold"/>
</dbReference>
<dbReference type="Gene3D" id="2.60.40.10">
    <property type="entry name" value="Immunoglobulins"/>
    <property type="match status" value="2"/>
</dbReference>
<feature type="domain" description="Mannosidase Ig/CBM-like" evidence="8">
    <location>
        <begin position="664"/>
        <end position="753"/>
    </location>
</feature>
<dbReference type="Gene3D" id="3.20.20.80">
    <property type="entry name" value="Glycosidases"/>
    <property type="match status" value="1"/>
</dbReference>
<dbReference type="GO" id="GO:0006516">
    <property type="term" value="P:glycoprotein catabolic process"/>
    <property type="evidence" value="ECO:0007669"/>
    <property type="project" value="TreeGrafter"/>
</dbReference>
<evidence type="ECO:0000256" key="3">
    <source>
        <dbReference type="ARBA" id="ARBA00012754"/>
    </source>
</evidence>
<evidence type="ECO:0000259" key="8">
    <source>
        <dbReference type="Pfam" id="PF17786"/>
    </source>
</evidence>
<sequence length="841" mass="95985">MTHIRSMTTTTTMLLAEDWELLATEPGSYQNPQQLSAQAELEWLSTSVPGTALQTLQQHKRWDIERPLNADTLDWWYRCSFTAPEQAEQSVLVFAGLASLATVWLNGQQILISENMFRRYEVEISALLQPENTLYLHFQALQPHLTSRRPRPHWHTQLVEQQQLRWWRTTFLGRMPGWSPPIQAVGPWRPITVESRHALSIERFDIQPWLDITNTQGQIVLHVEAHSLTQELPANASLEIDGQSLPINVQALEDGRFSLSATLCLESIQPWWPHTHGEQPLYPTSLCLHYATTTIVIDCGHLAFRRVELLSEEEGGFGVRFNGEKIFCRGACWTPLHMLTLTGTEAEYREALLLAQQAGMNMLRVGGTMVYEADIFYDLCDELGILIWQDFLFANLDYPTTQEAFLENCLLECSQQLQRIQNHPCLTVLCGNSEIEQQVAMLGLDTALAQSAFFYQHLPTLCQQLTKVPYWPSSPSGGALPFLSNRGNSHYQGVGAYLRPLEDARRSEVRFASECLAFANVPEEETIERFLRAHEQPVHYPHWKARVPRDNGATWDFEDIRDYYLEQFYGLQPLQLRYGQRERYLAFSRVVTGEIMAAVFAEWRRQGSTCNGGLIWFYRDLWPGAGWGVIDAHGTPKAAYYYLKRILQPQTCFFADEGLNGLWLHIINETAQETQATLQVELYRTPGTLLARESRDLALASHQQTELHVDALFKHFRDLTYAYRFGPPDHTLVTATLTHKDSGKLIGEAFYFPHGQPVTQETETGLQVQVQQYPGRYELTIQTKNFAQSIAINAGPLHPSDNYFHMRPDSQKTISLAGTKSTHQFVSLKALNSFTDIHVSL</sequence>
<dbReference type="SUPFAM" id="SSF49303">
    <property type="entry name" value="beta-Galactosidase/glucuronidase domain"/>
    <property type="match status" value="2"/>
</dbReference>
<dbReference type="InterPro" id="IPR041447">
    <property type="entry name" value="Mannosidase_ig"/>
</dbReference>
<feature type="domain" description="Beta-mannosidase-like galactose-binding" evidence="9">
    <location>
        <begin position="36"/>
        <end position="189"/>
    </location>
</feature>
<dbReference type="EC" id="3.2.1.25" evidence="3"/>
<dbReference type="InterPro" id="IPR017853">
    <property type="entry name" value="GH"/>
</dbReference>
<evidence type="ECO:0000256" key="5">
    <source>
        <dbReference type="ARBA" id="ARBA00023180"/>
    </source>
</evidence>
<dbReference type="InterPro" id="IPR054593">
    <property type="entry name" value="Beta-mannosidase-like_N2"/>
</dbReference>
<dbReference type="GO" id="GO:0004567">
    <property type="term" value="F:beta-mannosidase activity"/>
    <property type="evidence" value="ECO:0007669"/>
    <property type="project" value="UniProtKB-EC"/>
</dbReference>
<evidence type="ECO:0000313" key="10">
    <source>
        <dbReference type="EMBL" id="GCE12855.1"/>
    </source>
</evidence>
<dbReference type="PANTHER" id="PTHR43730:SF1">
    <property type="entry name" value="BETA-MANNOSIDASE"/>
    <property type="match status" value="1"/>
</dbReference>
<keyword evidence="11" id="KW-1185">Reference proteome</keyword>
<accession>A0A402A1A8</accession>